<protein>
    <recommendedName>
        <fullName evidence="4">Gag protein</fullName>
    </recommendedName>
</protein>
<evidence type="ECO:0000313" key="3">
    <source>
        <dbReference type="Proteomes" id="UP001159427"/>
    </source>
</evidence>
<dbReference type="EMBL" id="CALNXI010003566">
    <property type="protein sequence ID" value="CAH3193695.1"/>
    <property type="molecule type" value="Genomic_DNA"/>
</dbReference>
<keyword evidence="3" id="KW-1185">Reference proteome</keyword>
<evidence type="ECO:0008006" key="4">
    <source>
        <dbReference type="Google" id="ProtNLM"/>
    </source>
</evidence>
<evidence type="ECO:0000313" key="2">
    <source>
        <dbReference type="EMBL" id="CAH3193695.1"/>
    </source>
</evidence>
<proteinExistence type="predicted"/>
<organism evidence="2 3">
    <name type="scientific">Porites evermanni</name>
    <dbReference type="NCBI Taxonomy" id="104178"/>
    <lineage>
        <taxon>Eukaryota</taxon>
        <taxon>Metazoa</taxon>
        <taxon>Cnidaria</taxon>
        <taxon>Anthozoa</taxon>
        <taxon>Hexacorallia</taxon>
        <taxon>Scleractinia</taxon>
        <taxon>Fungiina</taxon>
        <taxon>Poritidae</taxon>
        <taxon>Porites</taxon>
    </lineage>
</organism>
<feature type="region of interest" description="Disordered" evidence="1">
    <location>
        <begin position="123"/>
        <end position="156"/>
    </location>
</feature>
<dbReference type="Proteomes" id="UP001159427">
    <property type="component" value="Unassembled WGS sequence"/>
</dbReference>
<feature type="compositionally biased region" description="Polar residues" evidence="1">
    <location>
        <begin position="145"/>
        <end position="156"/>
    </location>
</feature>
<evidence type="ECO:0000256" key="1">
    <source>
        <dbReference type="SAM" id="MobiDB-lite"/>
    </source>
</evidence>
<dbReference type="PANTHER" id="PTHR47331:SF1">
    <property type="entry name" value="GAG-LIKE PROTEIN"/>
    <property type="match status" value="1"/>
</dbReference>
<name>A0ABN8SUR1_9CNID</name>
<dbReference type="PANTHER" id="PTHR47331">
    <property type="entry name" value="PHD-TYPE DOMAIN-CONTAINING PROTEIN"/>
    <property type="match status" value="1"/>
</dbReference>
<sequence>MSDPEQGYRKAQEILYHRFGQKHTKIVEGPQIKNTDSTGLLDLSVEMQNCTLTLVQMGYEADVNSSDNLVKVVKRLPVHLQSKWTDRAGSLTLAGTEPTFTDLAGFVEEKALLANTMYGRIVGSTPDKERSSKPPPKIKSPSSKENTFATQSEDLPQVNTAPIVTCPLCSGQHRP</sequence>
<accession>A0ABN8SUR1</accession>
<comment type="caution">
    <text evidence="2">The sequence shown here is derived from an EMBL/GenBank/DDBJ whole genome shotgun (WGS) entry which is preliminary data.</text>
</comment>
<gene>
    <name evidence="2" type="ORF">PEVE_00026327</name>
</gene>
<reference evidence="2 3" key="1">
    <citation type="submission" date="2022-05" db="EMBL/GenBank/DDBJ databases">
        <authorList>
            <consortium name="Genoscope - CEA"/>
            <person name="William W."/>
        </authorList>
    </citation>
    <scope>NUCLEOTIDE SEQUENCE [LARGE SCALE GENOMIC DNA]</scope>
</reference>